<dbReference type="Proteomes" id="UP000240243">
    <property type="component" value="Unassembled WGS sequence"/>
</dbReference>
<gene>
    <name evidence="8" type="primary">ectB</name>
    <name evidence="8" type="ORF">C7H85_01970</name>
</gene>
<evidence type="ECO:0000256" key="3">
    <source>
        <dbReference type="ARBA" id="ARBA00022576"/>
    </source>
</evidence>
<dbReference type="NCBIfam" id="TIGR00709">
    <property type="entry name" value="dat"/>
    <property type="match status" value="1"/>
</dbReference>
<dbReference type="OrthoDB" id="9801052at2"/>
<comment type="cofactor">
    <cofactor evidence="1 7">
        <name>pyridoxal 5'-phosphate</name>
        <dbReference type="ChEBI" id="CHEBI:597326"/>
    </cofactor>
</comment>
<keyword evidence="3 7" id="KW-0032">Aminotransferase</keyword>
<sequence>MSIFDVMESSVQTYARSFPVVFNQARGVWLHDNKGKRYLDFLAGAGTLNYGHNHPALKEALIEYIQADGIAHGLDMHTSAKAAFLTALQDIILKPRAMEHVAQFTGPTGTNAVEAAMKLARKVTGRNNIVAFTNGFHGVSLGALAATGNQHHRGGAGTVLANVTRLPYDGYPGAGEDSLLLFETMLNDNSSGLDKPAAVLFEVVQGEGGLNVASVEWLQRLEQICRRHDILMIVDDIQAGCGRTGTFFSFEPAGIKPDIITLSKSLSGMGLPFALVLMRPELDQWEPGEHNGTFRGNNHAFITARKALETFWQDDSFAAGVRAKGKLLTRRLQAMADKHPQLFDKVKGRGMMQGIACRSGEIADVITSKAFERGLVIETAGPNDEVVKCLCPLVITEAELTQGLDWLEAAIDETAGERLSKAS</sequence>
<protein>
    <recommendedName>
        <fullName evidence="7">Diaminobutyrate--2-oxoglutarate transaminase</fullName>
        <ecNumber evidence="7">2.6.1.76</ecNumber>
    </recommendedName>
    <alternativeName>
        <fullName evidence="7">DABA aminotransferase</fullName>
    </alternativeName>
</protein>
<evidence type="ECO:0000313" key="8">
    <source>
        <dbReference type="EMBL" id="PSJ47622.1"/>
    </source>
</evidence>
<comment type="function">
    <text evidence="7">Catalyzes reversively the conversion of L-aspartate beta-semialdehyde (ASA) to L-2,4-diaminobutyrate (DABA) by transamination with L-glutamate.</text>
</comment>
<keyword evidence="4 7" id="KW-0808">Transferase</keyword>
<dbReference type="PIRSF" id="PIRSF000521">
    <property type="entry name" value="Transaminase_4ab_Lys_Orn"/>
    <property type="match status" value="1"/>
</dbReference>
<dbReference type="EMBL" id="PXYG01000001">
    <property type="protein sequence ID" value="PSJ47622.1"/>
    <property type="molecule type" value="Genomic_DNA"/>
</dbReference>
<evidence type="ECO:0000256" key="1">
    <source>
        <dbReference type="ARBA" id="ARBA00001933"/>
    </source>
</evidence>
<comment type="catalytic activity">
    <reaction evidence="7">
        <text>L-2,4-diaminobutanoate + 2-oxoglutarate = L-aspartate 4-semialdehyde + L-glutamate</text>
        <dbReference type="Rhea" id="RHEA:11160"/>
        <dbReference type="ChEBI" id="CHEBI:16810"/>
        <dbReference type="ChEBI" id="CHEBI:29985"/>
        <dbReference type="ChEBI" id="CHEBI:58761"/>
        <dbReference type="ChEBI" id="CHEBI:537519"/>
        <dbReference type="EC" id="2.6.1.76"/>
    </reaction>
</comment>
<dbReference type="GO" id="GO:0019491">
    <property type="term" value="P:ectoine biosynthetic process"/>
    <property type="evidence" value="ECO:0007669"/>
    <property type="project" value="UniProtKB-UniPathway"/>
</dbReference>
<dbReference type="PROSITE" id="PS00600">
    <property type="entry name" value="AA_TRANSFER_CLASS_3"/>
    <property type="match status" value="1"/>
</dbReference>
<dbReference type="Gene3D" id="3.40.640.10">
    <property type="entry name" value="Type I PLP-dependent aspartate aminotransferase-like (Major domain)"/>
    <property type="match status" value="1"/>
</dbReference>
<dbReference type="RefSeq" id="WP_106728035.1">
    <property type="nucleotide sequence ID" value="NZ_PXYG01000001.1"/>
</dbReference>
<name>A0A2P7RBT6_9GAMM</name>
<dbReference type="InterPro" id="IPR012773">
    <property type="entry name" value="Ectoine_EctB"/>
</dbReference>
<dbReference type="Pfam" id="PF00202">
    <property type="entry name" value="Aminotran_3"/>
    <property type="match status" value="1"/>
</dbReference>
<dbReference type="SUPFAM" id="SSF53383">
    <property type="entry name" value="PLP-dependent transferases"/>
    <property type="match status" value="1"/>
</dbReference>
<dbReference type="InterPro" id="IPR015422">
    <property type="entry name" value="PyrdxlP-dep_Trfase_small"/>
</dbReference>
<dbReference type="PANTHER" id="PTHR43552:SF2">
    <property type="entry name" value="DIAMINOBUTYRATE--2-OXOGLUTARATE TRANSAMINASE"/>
    <property type="match status" value="1"/>
</dbReference>
<dbReference type="NCBIfam" id="TIGR02407">
    <property type="entry name" value="ectoine_ectB"/>
    <property type="match status" value="1"/>
</dbReference>
<dbReference type="AlphaFoldDB" id="A0A2P7RBT6"/>
<organism evidence="8 9">
    <name type="scientific">Zobellella endophytica</name>
    <dbReference type="NCBI Taxonomy" id="2116700"/>
    <lineage>
        <taxon>Bacteria</taxon>
        <taxon>Pseudomonadati</taxon>
        <taxon>Pseudomonadota</taxon>
        <taxon>Gammaproteobacteria</taxon>
        <taxon>Aeromonadales</taxon>
        <taxon>Aeromonadaceae</taxon>
        <taxon>Zobellella</taxon>
    </lineage>
</organism>
<dbReference type="PANTHER" id="PTHR43552">
    <property type="entry name" value="DIAMINOBUTYRATE--2-OXOGLUTARATE AMINOTRANSFERASE"/>
    <property type="match status" value="1"/>
</dbReference>
<dbReference type="InterPro" id="IPR015424">
    <property type="entry name" value="PyrdxlP-dep_Trfase"/>
</dbReference>
<comment type="similarity">
    <text evidence="2 6">Belongs to the class-III pyridoxal-phosphate-dependent aminotransferase family.</text>
</comment>
<keyword evidence="9" id="KW-1185">Reference proteome</keyword>
<keyword evidence="5 6" id="KW-0663">Pyridoxal phosphate</keyword>
<evidence type="ECO:0000256" key="6">
    <source>
        <dbReference type="RuleBase" id="RU003560"/>
    </source>
</evidence>
<dbReference type="GO" id="GO:0047307">
    <property type="term" value="F:diaminobutyrate-pyruvate transaminase activity"/>
    <property type="evidence" value="ECO:0007669"/>
    <property type="project" value="InterPro"/>
</dbReference>
<comment type="pathway">
    <text evidence="7">Amine and polyamine biosynthesis; ectoine biosynthesis; L-ectoine from L-aspartate 4-semialdehyde: step 1/3.</text>
</comment>
<evidence type="ECO:0000256" key="2">
    <source>
        <dbReference type="ARBA" id="ARBA00008954"/>
    </source>
</evidence>
<dbReference type="GO" id="GO:0030170">
    <property type="term" value="F:pyridoxal phosphate binding"/>
    <property type="evidence" value="ECO:0007669"/>
    <property type="project" value="InterPro"/>
</dbReference>
<dbReference type="Gene3D" id="3.90.1150.10">
    <property type="entry name" value="Aspartate Aminotransferase, domain 1"/>
    <property type="match status" value="1"/>
</dbReference>
<dbReference type="NCBIfam" id="NF006733">
    <property type="entry name" value="PRK09264.1"/>
    <property type="match status" value="1"/>
</dbReference>
<dbReference type="InterPro" id="IPR005814">
    <property type="entry name" value="Aminotrans_3"/>
</dbReference>
<evidence type="ECO:0000256" key="5">
    <source>
        <dbReference type="ARBA" id="ARBA00022898"/>
    </source>
</evidence>
<dbReference type="InterPro" id="IPR049704">
    <property type="entry name" value="Aminotrans_3_PPA_site"/>
</dbReference>
<dbReference type="GO" id="GO:0045303">
    <property type="term" value="F:diaminobutyrate-2-oxoglutarate transaminase activity"/>
    <property type="evidence" value="ECO:0007669"/>
    <property type="project" value="UniProtKB-EC"/>
</dbReference>
<accession>A0A2P7RBT6</accession>
<dbReference type="EC" id="2.6.1.76" evidence="7"/>
<reference evidence="8 9" key="1">
    <citation type="submission" date="2018-03" db="EMBL/GenBank/DDBJ databases">
        <title>The draft genome of Zobellella sp. 59N8.</title>
        <authorList>
            <person name="Liu L."/>
            <person name="Li L."/>
            <person name="Zhang X."/>
            <person name="Liang L."/>
            <person name="Wang T."/>
        </authorList>
    </citation>
    <scope>NUCLEOTIDE SEQUENCE [LARGE SCALE GENOMIC DNA]</scope>
    <source>
        <strain evidence="8 9">59N8</strain>
    </source>
</reference>
<evidence type="ECO:0000313" key="9">
    <source>
        <dbReference type="Proteomes" id="UP000240243"/>
    </source>
</evidence>
<dbReference type="UniPathway" id="UPA00067">
    <property type="reaction ID" value="UER00121"/>
</dbReference>
<dbReference type="InterPro" id="IPR015421">
    <property type="entry name" value="PyrdxlP-dep_Trfase_major"/>
</dbReference>
<proteinExistence type="inferred from homology"/>
<dbReference type="CDD" id="cd00610">
    <property type="entry name" value="OAT_like"/>
    <property type="match status" value="1"/>
</dbReference>
<evidence type="ECO:0000256" key="4">
    <source>
        <dbReference type="ARBA" id="ARBA00022679"/>
    </source>
</evidence>
<comment type="caution">
    <text evidence="8">The sequence shown here is derived from an EMBL/GenBank/DDBJ whole genome shotgun (WGS) entry which is preliminary data.</text>
</comment>
<evidence type="ECO:0000256" key="7">
    <source>
        <dbReference type="RuleBase" id="RU365034"/>
    </source>
</evidence>
<dbReference type="InterPro" id="IPR004637">
    <property type="entry name" value="Dat"/>
</dbReference>